<accession>A0AAN8ZJM2</accession>
<dbReference type="InterPro" id="IPR029454">
    <property type="entry name" value="ODR-4-like"/>
</dbReference>
<evidence type="ECO:0000256" key="3">
    <source>
        <dbReference type="ARBA" id="ARBA00022692"/>
    </source>
</evidence>
<dbReference type="PANTHER" id="PTHR33966">
    <property type="entry name" value="PROTEIN ODR-4 HOMOLOG"/>
    <property type="match status" value="1"/>
</dbReference>
<feature type="region of interest" description="Disordered" evidence="6">
    <location>
        <begin position="384"/>
        <end position="403"/>
    </location>
</feature>
<feature type="transmembrane region" description="Helical" evidence="7">
    <location>
        <begin position="409"/>
        <end position="429"/>
    </location>
</feature>
<evidence type="ECO:0000256" key="5">
    <source>
        <dbReference type="ARBA" id="ARBA00023136"/>
    </source>
</evidence>
<comment type="caution">
    <text evidence="8">The sequence shown here is derived from an EMBL/GenBank/DDBJ whole genome shotgun (WGS) entry which is preliminary data.</text>
</comment>
<dbReference type="EMBL" id="JBAMMX010000005">
    <property type="protein sequence ID" value="KAK6940291.1"/>
    <property type="molecule type" value="Genomic_DNA"/>
</dbReference>
<dbReference type="Pfam" id="PF14778">
    <property type="entry name" value="ODR4-like"/>
    <property type="match status" value="1"/>
</dbReference>
<evidence type="ECO:0000313" key="9">
    <source>
        <dbReference type="Proteomes" id="UP001370490"/>
    </source>
</evidence>
<name>A0AAN8ZJM2_9MAGN</name>
<proteinExistence type="inferred from homology"/>
<dbReference type="PANTHER" id="PTHR33966:SF1">
    <property type="entry name" value="PROTEIN ODR-4 HOMOLOG"/>
    <property type="match status" value="1"/>
</dbReference>
<dbReference type="GO" id="GO:0008104">
    <property type="term" value="P:intracellular protein localization"/>
    <property type="evidence" value="ECO:0007669"/>
    <property type="project" value="TreeGrafter"/>
</dbReference>
<dbReference type="GO" id="GO:0012505">
    <property type="term" value="C:endomembrane system"/>
    <property type="evidence" value="ECO:0007669"/>
    <property type="project" value="TreeGrafter"/>
</dbReference>
<evidence type="ECO:0000256" key="7">
    <source>
        <dbReference type="SAM" id="Phobius"/>
    </source>
</evidence>
<evidence type="ECO:0000256" key="1">
    <source>
        <dbReference type="ARBA" id="ARBA00004370"/>
    </source>
</evidence>
<comment type="similarity">
    <text evidence="2">Belongs to the ODR-4 family.</text>
</comment>
<keyword evidence="9" id="KW-1185">Reference proteome</keyword>
<dbReference type="AlphaFoldDB" id="A0AAN8ZJM2"/>
<keyword evidence="4 7" id="KW-1133">Transmembrane helix</keyword>
<organism evidence="8 9">
    <name type="scientific">Dillenia turbinata</name>
    <dbReference type="NCBI Taxonomy" id="194707"/>
    <lineage>
        <taxon>Eukaryota</taxon>
        <taxon>Viridiplantae</taxon>
        <taxon>Streptophyta</taxon>
        <taxon>Embryophyta</taxon>
        <taxon>Tracheophyta</taxon>
        <taxon>Spermatophyta</taxon>
        <taxon>Magnoliopsida</taxon>
        <taxon>eudicotyledons</taxon>
        <taxon>Gunneridae</taxon>
        <taxon>Pentapetalae</taxon>
        <taxon>Dilleniales</taxon>
        <taxon>Dilleniaceae</taxon>
        <taxon>Dillenia</taxon>
    </lineage>
</organism>
<evidence type="ECO:0000313" key="8">
    <source>
        <dbReference type="EMBL" id="KAK6940291.1"/>
    </source>
</evidence>
<comment type="subcellular location">
    <subcellularLocation>
        <location evidence="1">Membrane</location>
    </subcellularLocation>
</comment>
<keyword evidence="5 7" id="KW-0472">Membrane</keyword>
<evidence type="ECO:0000256" key="4">
    <source>
        <dbReference type="ARBA" id="ARBA00022989"/>
    </source>
</evidence>
<dbReference type="GO" id="GO:0016020">
    <property type="term" value="C:membrane"/>
    <property type="evidence" value="ECO:0007669"/>
    <property type="project" value="UniProtKB-SubCell"/>
</dbReference>
<dbReference type="Proteomes" id="UP001370490">
    <property type="component" value="Unassembled WGS sequence"/>
</dbReference>
<sequence>MSCDDTFDAIEKMKDNNIDFPEEIQLCQKTQDTNSSVEVGAQNFGDHTEMVGIETFQDLEGAGDQEAVRCANVQKGTGVLEVVLVLDFNRENHHNCAGSLSPRAHSAARQDEKVHQTILKMDKESAGGPDGSEWEVIGEDIYKGDIIRSLQSRLDIICDEADGATDPKADGSGEVSAESSTAKPILQLAVHNLRKKVPKGWVAIMVLDIGPISAYIEVLAFAEIDMGCYKGQERDCSPVAGNIEWCSQHGDYSGRYGRDSSKSKRKMHPLIHQISLSASLVSSFPSILFSVLFLSAYTYICDYLQPSETLEVRTLHIPSKVHCVVSKPDLVELMAVKDHCVELLSMEAPNDTSALLEAETEARAVPGRPFWDLAIPFNSALEVEKPSKKNGGGTSGQESSRKSSKSSNFSIMAALLILLLSIVVGYVLFSLRAS</sequence>
<protein>
    <submittedName>
        <fullName evidence="8">ODR-4-like</fullName>
    </submittedName>
</protein>
<feature type="transmembrane region" description="Helical" evidence="7">
    <location>
        <begin position="274"/>
        <end position="300"/>
    </location>
</feature>
<evidence type="ECO:0000256" key="6">
    <source>
        <dbReference type="SAM" id="MobiDB-lite"/>
    </source>
</evidence>
<keyword evidence="3 7" id="KW-0812">Transmembrane</keyword>
<evidence type="ECO:0000256" key="2">
    <source>
        <dbReference type="ARBA" id="ARBA00010131"/>
    </source>
</evidence>
<reference evidence="8 9" key="1">
    <citation type="submission" date="2023-12" db="EMBL/GenBank/DDBJ databases">
        <title>A high-quality genome assembly for Dillenia turbinata (Dilleniales).</title>
        <authorList>
            <person name="Chanderbali A."/>
        </authorList>
    </citation>
    <scope>NUCLEOTIDE SEQUENCE [LARGE SCALE GENOMIC DNA]</scope>
    <source>
        <strain evidence="8">LSX21</strain>
        <tissue evidence="8">Leaf</tissue>
    </source>
</reference>
<gene>
    <name evidence="8" type="ORF">RJ641_029822</name>
</gene>